<dbReference type="PANTHER" id="PTHR42948:SF1">
    <property type="entry name" value="TRANSPORTER"/>
    <property type="match status" value="1"/>
</dbReference>
<feature type="transmembrane region" description="Helical" evidence="6">
    <location>
        <begin position="174"/>
        <end position="197"/>
    </location>
</feature>
<evidence type="ECO:0000256" key="2">
    <source>
        <dbReference type="ARBA" id="ARBA00022448"/>
    </source>
</evidence>
<dbReference type="GO" id="GO:0016020">
    <property type="term" value="C:membrane"/>
    <property type="evidence" value="ECO:0007669"/>
    <property type="project" value="UniProtKB-SubCell"/>
</dbReference>
<dbReference type="InterPro" id="IPR000175">
    <property type="entry name" value="Na/ntran_symport"/>
</dbReference>
<gene>
    <name evidence="7" type="ORF">METZ01_LOCUS42502</name>
</gene>
<evidence type="ECO:0000256" key="1">
    <source>
        <dbReference type="ARBA" id="ARBA00004141"/>
    </source>
</evidence>
<dbReference type="CDD" id="cd10336">
    <property type="entry name" value="SLC6sbd_Tyt1-Like"/>
    <property type="match status" value="1"/>
</dbReference>
<feature type="transmembrane region" description="Helical" evidence="6">
    <location>
        <begin position="347"/>
        <end position="370"/>
    </location>
</feature>
<keyword evidence="2" id="KW-0813">Transport</keyword>
<name>A0A381RFC5_9ZZZZ</name>
<dbReference type="SUPFAM" id="SSF161070">
    <property type="entry name" value="SNF-like"/>
    <property type="match status" value="1"/>
</dbReference>
<feature type="transmembrane region" description="Helical" evidence="6">
    <location>
        <begin position="251"/>
        <end position="271"/>
    </location>
</feature>
<evidence type="ECO:0008006" key="8">
    <source>
        <dbReference type="Google" id="ProtNLM"/>
    </source>
</evidence>
<reference evidence="7" key="1">
    <citation type="submission" date="2018-05" db="EMBL/GenBank/DDBJ databases">
        <authorList>
            <person name="Lanie J.A."/>
            <person name="Ng W.-L."/>
            <person name="Kazmierczak K.M."/>
            <person name="Andrzejewski T.M."/>
            <person name="Davidsen T.M."/>
            <person name="Wayne K.J."/>
            <person name="Tettelin H."/>
            <person name="Glass J.I."/>
            <person name="Rusch D."/>
            <person name="Podicherti R."/>
            <person name="Tsui H.-C.T."/>
            <person name="Winkler M.E."/>
        </authorList>
    </citation>
    <scope>NUCLEOTIDE SEQUENCE</scope>
</reference>
<feature type="transmembrane region" description="Helical" evidence="6">
    <location>
        <begin position="217"/>
        <end position="239"/>
    </location>
</feature>
<dbReference type="NCBIfam" id="NF037979">
    <property type="entry name" value="Na_transp"/>
    <property type="match status" value="1"/>
</dbReference>
<dbReference type="InterPro" id="IPR037272">
    <property type="entry name" value="SNS_sf"/>
</dbReference>
<evidence type="ECO:0000256" key="3">
    <source>
        <dbReference type="ARBA" id="ARBA00022692"/>
    </source>
</evidence>
<dbReference type="EMBL" id="UINC01001829">
    <property type="protein sequence ID" value="SUZ89648.1"/>
    <property type="molecule type" value="Genomic_DNA"/>
</dbReference>
<evidence type="ECO:0000256" key="6">
    <source>
        <dbReference type="SAM" id="Phobius"/>
    </source>
</evidence>
<dbReference type="Pfam" id="PF00209">
    <property type="entry name" value="SNF"/>
    <property type="match status" value="2"/>
</dbReference>
<feature type="transmembrane region" description="Helical" evidence="6">
    <location>
        <begin position="87"/>
        <end position="118"/>
    </location>
</feature>
<evidence type="ECO:0000313" key="7">
    <source>
        <dbReference type="EMBL" id="SUZ89648.1"/>
    </source>
</evidence>
<evidence type="ECO:0000256" key="4">
    <source>
        <dbReference type="ARBA" id="ARBA00022989"/>
    </source>
</evidence>
<sequence>MTINDRGTWGSRFGFVLAAAGSAVGLGNIWGFPTKVGQNGGGAFVLVYLACVIFICLPILIAELAIGRHTKSDPVSAYAKLRPRTRWWMAGALGVAAGFGVLSFYSVIAGWALAYIWFSATGTVSSGALESATFFTEFTARAPINLILTFVMLAATAGVLLGGIRSGIERVSKFLMPVLAVLLVGLAIRAITLPGAAEGIAYYLKPDFSKVMNFGTLNAALGQAFFSLSLGLGTMLVYGSYLTRREGIAKAAVMVVVLDTCLALLAGFMIFPSGFSIPGFDPSSQGPGLIFVVLPRLFASLPGGQFFGATFFILLTLAALTSAISLLEVPVAHFIDTHSWSRTRAVLVVMMATFALAIPSVLASGANNFFTSLPIVGLDFLTLMITVWNDFALPIGGLLTAVFVGYVWSIDSALEELLAEQAWFPGRQFWGLLIRYACPAAIFLIIFGTLQSLIA</sequence>
<dbReference type="InterPro" id="IPR047218">
    <property type="entry name" value="YocR/YhdH-like"/>
</dbReference>
<accession>A0A381RFC5</accession>
<dbReference type="PROSITE" id="PS50267">
    <property type="entry name" value="NA_NEUROTRAN_SYMP_3"/>
    <property type="match status" value="1"/>
</dbReference>
<feature type="transmembrane region" description="Helical" evidence="6">
    <location>
        <begin position="43"/>
        <end position="66"/>
    </location>
</feature>
<feature type="transmembrane region" description="Helical" evidence="6">
    <location>
        <begin position="12"/>
        <end position="31"/>
    </location>
</feature>
<keyword evidence="4 6" id="KW-1133">Transmembrane helix</keyword>
<dbReference type="AlphaFoldDB" id="A0A381RFC5"/>
<dbReference type="PRINTS" id="PR00176">
    <property type="entry name" value="NANEUSMPORT"/>
</dbReference>
<feature type="transmembrane region" description="Helical" evidence="6">
    <location>
        <begin position="306"/>
        <end position="327"/>
    </location>
</feature>
<feature type="transmembrane region" description="Helical" evidence="6">
    <location>
        <begin position="429"/>
        <end position="450"/>
    </location>
</feature>
<proteinExistence type="predicted"/>
<dbReference type="PANTHER" id="PTHR42948">
    <property type="entry name" value="TRANSPORTER"/>
    <property type="match status" value="1"/>
</dbReference>
<feature type="transmembrane region" description="Helical" evidence="6">
    <location>
        <begin position="138"/>
        <end position="162"/>
    </location>
</feature>
<feature type="transmembrane region" description="Helical" evidence="6">
    <location>
        <begin position="391"/>
        <end position="409"/>
    </location>
</feature>
<keyword evidence="5 6" id="KW-0472">Membrane</keyword>
<evidence type="ECO:0000256" key="5">
    <source>
        <dbReference type="ARBA" id="ARBA00023136"/>
    </source>
</evidence>
<organism evidence="7">
    <name type="scientific">marine metagenome</name>
    <dbReference type="NCBI Taxonomy" id="408172"/>
    <lineage>
        <taxon>unclassified sequences</taxon>
        <taxon>metagenomes</taxon>
        <taxon>ecological metagenomes</taxon>
    </lineage>
</organism>
<keyword evidence="3 6" id="KW-0812">Transmembrane</keyword>
<comment type="subcellular location">
    <subcellularLocation>
        <location evidence="1">Membrane</location>
        <topology evidence="1">Multi-pass membrane protein</topology>
    </subcellularLocation>
</comment>
<protein>
    <recommendedName>
        <fullName evidence="8">Sodium-dependent transporter</fullName>
    </recommendedName>
</protein>